<dbReference type="SUPFAM" id="SSF52467">
    <property type="entry name" value="DHS-like NAD/FAD-binding domain"/>
    <property type="match status" value="1"/>
</dbReference>
<dbReference type="NCBIfam" id="NF005760">
    <property type="entry name" value="PRK07586.1"/>
    <property type="match status" value="1"/>
</dbReference>
<protein>
    <recommendedName>
        <fullName evidence="7">Acetolactate synthase large subunit</fullName>
    </recommendedName>
</protein>
<gene>
    <name evidence="5" type="ORF">GCM10011503_29600</name>
</gene>
<organism evidence="5 6">
    <name type="scientific">Henriciella pelagia</name>
    <dbReference type="NCBI Taxonomy" id="1977912"/>
    <lineage>
        <taxon>Bacteria</taxon>
        <taxon>Pseudomonadati</taxon>
        <taxon>Pseudomonadota</taxon>
        <taxon>Alphaproteobacteria</taxon>
        <taxon>Hyphomonadales</taxon>
        <taxon>Hyphomonadaceae</taxon>
        <taxon>Henriciella</taxon>
    </lineage>
</organism>
<evidence type="ECO:0000313" key="6">
    <source>
        <dbReference type="Proteomes" id="UP000628854"/>
    </source>
</evidence>
<keyword evidence="6" id="KW-1185">Reference proteome</keyword>
<comment type="caution">
    <text evidence="5">The sequence shown here is derived from an EMBL/GenBank/DDBJ whole genome shotgun (WGS) entry which is preliminary data.</text>
</comment>
<dbReference type="InterPro" id="IPR012001">
    <property type="entry name" value="Thiamin_PyroP_enz_TPP-bd_dom"/>
</dbReference>
<dbReference type="InterPro" id="IPR011766">
    <property type="entry name" value="TPP_enzyme_TPP-bd"/>
</dbReference>
<comment type="similarity">
    <text evidence="1">Belongs to the TPP enzyme family.</text>
</comment>
<dbReference type="PROSITE" id="PS00187">
    <property type="entry name" value="TPP_ENZYMES"/>
    <property type="match status" value="1"/>
</dbReference>
<evidence type="ECO:0000256" key="2">
    <source>
        <dbReference type="ARBA" id="ARBA00023052"/>
    </source>
</evidence>
<evidence type="ECO:0008006" key="7">
    <source>
        <dbReference type="Google" id="ProtNLM"/>
    </source>
</evidence>
<evidence type="ECO:0000259" key="4">
    <source>
        <dbReference type="Pfam" id="PF02776"/>
    </source>
</evidence>
<dbReference type="InterPro" id="IPR029061">
    <property type="entry name" value="THDP-binding"/>
</dbReference>
<reference evidence="6" key="1">
    <citation type="journal article" date="2019" name="Int. J. Syst. Evol. Microbiol.">
        <title>The Global Catalogue of Microorganisms (GCM) 10K type strain sequencing project: providing services to taxonomists for standard genome sequencing and annotation.</title>
        <authorList>
            <consortium name="The Broad Institute Genomics Platform"/>
            <consortium name="The Broad Institute Genome Sequencing Center for Infectious Disease"/>
            <person name="Wu L."/>
            <person name="Ma J."/>
        </authorList>
    </citation>
    <scope>NUCLEOTIDE SEQUENCE [LARGE SCALE GENOMIC DNA]</scope>
    <source>
        <strain evidence="6">CGMCC 1.15928</strain>
    </source>
</reference>
<dbReference type="CDD" id="cd07035">
    <property type="entry name" value="TPP_PYR_POX_like"/>
    <property type="match status" value="1"/>
</dbReference>
<dbReference type="SUPFAM" id="SSF52518">
    <property type="entry name" value="Thiamin diphosphate-binding fold (THDP-binding)"/>
    <property type="match status" value="2"/>
</dbReference>
<dbReference type="EMBL" id="BMKF01000002">
    <property type="protein sequence ID" value="GGB78835.1"/>
    <property type="molecule type" value="Genomic_DNA"/>
</dbReference>
<feature type="domain" description="Thiamine pyrophosphate enzyme TPP-binding" evidence="3">
    <location>
        <begin position="391"/>
        <end position="527"/>
    </location>
</feature>
<dbReference type="Gene3D" id="3.40.50.1220">
    <property type="entry name" value="TPP-binding domain"/>
    <property type="match status" value="1"/>
</dbReference>
<dbReference type="PANTHER" id="PTHR18968">
    <property type="entry name" value="THIAMINE PYROPHOSPHATE ENZYMES"/>
    <property type="match status" value="1"/>
</dbReference>
<evidence type="ECO:0000256" key="1">
    <source>
        <dbReference type="ARBA" id="ARBA00007812"/>
    </source>
</evidence>
<keyword evidence="2" id="KW-0786">Thiamine pyrophosphate</keyword>
<dbReference type="InterPro" id="IPR000399">
    <property type="entry name" value="TPP-bd_CS"/>
</dbReference>
<accession>A0ABQ1JY13</accession>
<evidence type="ECO:0000313" key="5">
    <source>
        <dbReference type="EMBL" id="GGB78835.1"/>
    </source>
</evidence>
<evidence type="ECO:0000259" key="3">
    <source>
        <dbReference type="Pfam" id="PF02775"/>
    </source>
</evidence>
<dbReference type="CDD" id="cd02002">
    <property type="entry name" value="TPP_BFDC"/>
    <property type="match status" value="1"/>
</dbReference>
<dbReference type="PANTHER" id="PTHR18968:SF86">
    <property type="entry name" value="ACETOLACTATE SYNTHASE LARGE SUBUNIT ILVX-RELATED"/>
    <property type="match status" value="1"/>
</dbReference>
<dbReference type="InterPro" id="IPR045229">
    <property type="entry name" value="TPP_enz"/>
</dbReference>
<name>A0ABQ1JY13_9PROT</name>
<dbReference type="Proteomes" id="UP000628854">
    <property type="component" value="Unassembled WGS sequence"/>
</dbReference>
<proteinExistence type="inferred from homology"/>
<dbReference type="Pfam" id="PF02776">
    <property type="entry name" value="TPP_enzyme_N"/>
    <property type="match status" value="1"/>
</dbReference>
<feature type="domain" description="Thiamine pyrophosphate enzyme N-terminal TPP-binding" evidence="4">
    <location>
        <begin position="19"/>
        <end position="124"/>
    </location>
</feature>
<dbReference type="Gene3D" id="3.40.50.970">
    <property type="match status" value="2"/>
</dbReference>
<dbReference type="InterPro" id="IPR029035">
    <property type="entry name" value="DHS-like_NAD/FAD-binding_dom"/>
</dbReference>
<sequence length="532" mass="54748">MPSVQGANSDMADTETTTMTGADALVSTLADNGVTACFANPGTSEMHLVTALDRETRIKSVLCLFEGVATGAADGYARIAGTPAMTLLHLGAGYLNGGANIHNAKRAHTPMINVIGDHAVPHRRYDAPLNSDIMGLAGPNSIWIKSADSVEVTGKLAAEAYAASFGPEPGPVSLILPADSAWTEGGKKGGKTSVPALRQTPKAAIDAAVEAVGKAKSPLILINGTALTEAGLAQAARLKAAGIRVMTDTFYWKMRRGAGVFTPDRMQYFAEGAMADLEGADLMLVAGTSLPAAFFAYPGKPSLLVPEGCETLNLGGHDTDSATTLEILADALGAKEAAAPAALKKPDAPKGELNAASVGASVARHMPENAIVSDDGVSNSLPVFLSTQGAEPHDWMMLTGGAIGQGLPLALGASVAAPDRKVIALSGDGAGMYTNQALWSMVREGCDVTTIVFVNHTYRILNIELHRTGAGNPGPTAKDMLAIGEPDIDWVSLAQSMGVPATAATTAEEFDAAFEEAMKQKGPRLIAALVPG</sequence>
<dbReference type="Pfam" id="PF02775">
    <property type="entry name" value="TPP_enzyme_C"/>
    <property type="match status" value="1"/>
</dbReference>